<dbReference type="Pfam" id="PF00482">
    <property type="entry name" value="T2SSF"/>
    <property type="match status" value="2"/>
</dbReference>
<evidence type="ECO:0000256" key="5">
    <source>
        <dbReference type="ARBA" id="ARBA00022989"/>
    </source>
</evidence>
<reference evidence="9 10" key="1">
    <citation type="submission" date="2018-04" db="EMBL/GenBank/DDBJ databases">
        <title>Massilia violaceinigra sp. nov., a novel purple-pigmented bacterium isolated from Tianshan glacier, Xinjiang, China.</title>
        <authorList>
            <person name="Wang H."/>
        </authorList>
    </citation>
    <scope>NUCLEOTIDE SEQUENCE [LARGE SCALE GENOMIC DNA]</scope>
    <source>
        <strain evidence="9 10">B448-2</strain>
    </source>
</reference>
<keyword evidence="6 7" id="KW-0472">Membrane</keyword>
<feature type="transmembrane region" description="Helical" evidence="7">
    <location>
        <begin position="193"/>
        <end position="215"/>
    </location>
</feature>
<comment type="similarity">
    <text evidence="2">Belongs to the GSP F family.</text>
</comment>
<dbReference type="PANTHER" id="PTHR30012">
    <property type="entry name" value="GENERAL SECRETION PATHWAY PROTEIN"/>
    <property type="match status" value="1"/>
</dbReference>
<evidence type="ECO:0000256" key="2">
    <source>
        <dbReference type="ARBA" id="ARBA00005745"/>
    </source>
</evidence>
<feature type="domain" description="Type II secretion system protein GspF" evidence="8">
    <location>
        <begin position="255"/>
        <end position="368"/>
    </location>
</feature>
<evidence type="ECO:0000256" key="1">
    <source>
        <dbReference type="ARBA" id="ARBA00004651"/>
    </source>
</evidence>
<dbReference type="InterPro" id="IPR042094">
    <property type="entry name" value="T2SS_GspF_sf"/>
</dbReference>
<proteinExistence type="inferred from homology"/>
<evidence type="ECO:0000313" key="9">
    <source>
        <dbReference type="EMBL" id="PWF55671.1"/>
    </source>
</evidence>
<name>A0A2U2I7E7_9BURK</name>
<evidence type="ECO:0000259" key="8">
    <source>
        <dbReference type="Pfam" id="PF00482"/>
    </source>
</evidence>
<feature type="domain" description="Type II secretion system protein GspF" evidence="8">
    <location>
        <begin position="74"/>
        <end position="183"/>
    </location>
</feature>
<feature type="transmembrane region" description="Helical" evidence="7">
    <location>
        <begin position="167"/>
        <end position="187"/>
    </location>
</feature>
<keyword evidence="3" id="KW-1003">Cell membrane</keyword>
<evidence type="ECO:0000256" key="7">
    <source>
        <dbReference type="SAM" id="Phobius"/>
    </source>
</evidence>
<accession>A0A2U2I7E7</accession>
<sequence>MGQHQPHDLPLAASHLARWRQELAAELVDGLGACGVTPHKYRRCCLMPAPICHNRAMSRYTPLSLVVRSQLFLHLATMEQAGLPPDKAYSMLELGPGARERVATFRRLFARGVDPATAGSNSGLFTLFETRLLRAALSGGSPLPTYRRLTKHYATAAAQQASMRSRLMLPAATLVVALLVQPIPLLYSGAISFGGYLARSILPLIVLGVVSAIAIRAIARYASGEPGPVRDAVSGALLRIPFIGRLHLRRSTRDFLESLALLLQAGLPLFEALPVAIATVDNAIVREDLSSLLPAVQSGATLSEALAALRLCDTGKLHAFAHTGEESGSLPEMLQRYSDMETEALAQIQSDISTWLPRLFYVLVALWMVVQLIGGRAVPPPASMVASTSTSSSSLNFTALESNV</sequence>
<comment type="subcellular location">
    <subcellularLocation>
        <location evidence="1">Cell membrane</location>
        <topology evidence="1">Multi-pass membrane protein</topology>
    </subcellularLocation>
</comment>
<dbReference type="PANTHER" id="PTHR30012:SF0">
    <property type="entry name" value="TYPE II SECRETION SYSTEM PROTEIN F-RELATED"/>
    <property type="match status" value="1"/>
</dbReference>
<gene>
    <name evidence="9" type="ORF">C7C56_000725</name>
</gene>
<organism evidence="9 10">
    <name type="scientific">Massilia glaciei</name>
    <dbReference type="NCBI Taxonomy" id="1524097"/>
    <lineage>
        <taxon>Bacteria</taxon>
        <taxon>Pseudomonadati</taxon>
        <taxon>Pseudomonadota</taxon>
        <taxon>Betaproteobacteria</taxon>
        <taxon>Burkholderiales</taxon>
        <taxon>Oxalobacteraceae</taxon>
        <taxon>Telluria group</taxon>
        <taxon>Massilia</taxon>
    </lineage>
</organism>
<dbReference type="Gene3D" id="1.20.81.30">
    <property type="entry name" value="Type II secretion system (T2SS), domain F"/>
    <property type="match status" value="1"/>
</dbReference>
<keyword evidence="4 7" id="KW-0812">Transmembrane</keyword>
<evidence type="ECO:0000256" key="3">
    <source>
        <dbReference type="ARBA" id="ARBA00022475"/>
    </source>
</evidence>
<keyword evidence="5 7" id="KW-1133">Transmembrane helix</keyword>
<dbReference type="InterPro" id="IPR018076">
    <property type="entry name" value="T2SS_GspF_dom"/>
</dbReference>
<dbReference type="Proteomes" id="UP000241421">
    <property type="component" value="Unassembled WGS sequence"/>
</dbReference>
<dbReference type="OrthoDB" id="8750382at2"/>
<dbReference type="AlphaFoldDB" id="A0A2U2I7E7"/>
<dbReference type="EMBL" id="PXWF02000015">
    <property type="protein sequence ID" value="PWF55671.1"/>
    <property type="molecule type" value="Genomic_DNA"/>
</dbReference>
<protein>
    <recommendedName>
        <fullName evidence="8">Type II secretion system protein GspF domain-containing protein</fullName>
    </recommendedName>
</protein>
<dbReference type="InterPro" id="IPR003004">
    <property type="entry name" value="GspF/PilC"/>
</dbReference>
<evidence type="ECO:0000256" key="6">
    <source>
        <dbReference type="ARBA" id="ARBA00023136"/>
    </source>
</evidence>
<evidence type="ECO:0000313" key="10">
    <source>
        <dbReference type="Proteomes" id="UP000241421"/>
    </source>
</evidence>
<keyword evidence="10" id="KW-1185">Reference proteome</keyword>
<comment type="caution">
    <text evidence="9">The sequence shown here is derived from an EMBL/GenBank/DDBJ whole genome shotgun (WGS) entry which is preliminary data.</text>
</comment>
<dbReference type="GO" id="GO:0005886">
    <property type="term" value="C:plasma membrane"/>
    <property type="evidence" value="ECO:0007669"/>
    <property type="project" value="UniProtKB-SubCell"/>
</dbReference>
<evidence type="ECO:0000256" key="4">
    <source>
        <dbReference type="ARBA" id="ARBA00022692"/>
    </source>
</evidence>